<dbReference type="InterPro" id="IPR032528">
    <property type="entry name" value="Ribosom_S30AE_C"/>
</dbReference>
<reference evidence="6" key="1">
    <citation type="journal article" date="2019" name="Int. J. Syst. Evol. Microbiol.">
        <title>The Global Catalogue of Microorganisms (GCM) 10K type strain sequencing project: providing services to taxonomists for standard genome sequencing and annotation.</title>
        <authorList>
            <consortium name="The Broad Institute Genomics Platform"/>
            <consortium name="The Broad Institute Genome Sequencing Center for Infectious Disease"/>
            <person name="Wu L."/>
            <person name="Ma J."/>
        </authorList>
    </citation>
    <scope>NUCLEOTIDE SEQUENCE [LARGE SCALE GENOMIC DNA]</scope>
    <source>
        <strain evidence="6">CGMCC 1.16455</strain>
    </source>
</reference>
<dbReference type="PANTHER" id="PTHR33231:SF1">
    <property type="entry name" value="30S RIBOSOMAL PROTEIN"/>
    <property type="match status" value="1"/>
</dbReference>
<dbReference type="InterPro" id="IPR003489">
    <property type="entry name" value="RHF/RaiA"/>
</dbReference>
<dbReference type="HAMAP" id="MF_00839">
    <property type="entry name" value="HPF"/>
    <property type="match status" value="1"/>
</dbReference>
<accession>A0ABW0FDK2</accession>
<comment type="caution">
    <text evidence="5">The sequence shown here is derived from an EMBL/GenBank/DDBJ whole genome shotgun (WGS) entry which is preliminary data.</text>
</comment>
<dbReference type="Pfam" id="PF02482">
    <property type="entry name" value="Ribosomal_S30AE"/>
    <property type="match status" value="1"/>
</dbReference>
<dbReference type="Gene3D" id="3.30.505.50">
    <property type="entry name" value="Sigma 54 modulation/S30EA ribosomal protein, C-terminal domain"/>
    <property type="match status" value="1"/>
</dbReference>
<dbReference type="NCBIfam" id="TIGR00741">
    <property type="entry name" value="yfiA"/>
    <property type="match status" value="1"/>
</dbReference>
<dbReference type="Gene3D" id="3.30.160.100">
    <property type="entry name" value="Ribosome hibernation promotion factor-like"/>
    <property type="match status" value="1"/>
</dbReference>
<dbReference type="GeneID" id="303296004"/>
<gene>
    <name evidence="2 5" type="primary">hpf</name>
    <name evidence="5" type="ORF">ACFPK8_01240</name>
</gene>
<dbReference type="RefSeq" id="WP_343922230.1">
    <property type="nucleotide sequence ID" value="NZ_BAAAIR010000007.1"/>
</dbReference>
<evidence type="ECO:0000256" key="1">
    <source>
        <dbReference type="ARBA" id="ARBA00022845"/>
    </source>
</evidence>
<feature type="domain" description="Sigma 54 modulation/S30EA ribosomal protein C-terminal" evidence="4">
    <location>
        <begin position="166"/>
        <end position="220"/>
    </location>
</feature>
<keyword evidence="6" id="KW-1185">Reference proteome</keyword>
<dbReference type="Pfam" id="PF16321">
    <property type="entry name" value="Ribosom_S30AE_C"/>
    <property type="match status" value="1"/>
</dbReference>
<feature type="compositionally biased region" description="Basic residues" evidence="3">
    <location>
        <begin position="95"/>
        <end position="108"/>
    </location>
</feature>
<dbReference type="Proteomes" id="UP001595937">
    <property type="component" value="Unassembled WGS sequence"/>
</dbReference>
<dbReference type="InterPro" id="IPR050574">
    <property type="entry name" value="HPF/YfiA_ribosome-assoc"/>
</dbReference>
<proteinExistence type="inferred from homology"/>
<evidence type="ECO:0000259" key="4">
    <source>
        <dbReference type="Pfam" id="PF16321"/>
    </source>
</evidence>
<dbReference type="InterPro" id="IPR036567">
    <property type="entry name" value="RHF-like"/>
</dbReference>
<dbReference type="EMBL" id="JBHSLN010000004">
    <property type="protein sequence ID" value="MFC5296129.1"/>
    <property type="molecule type" value="Genomic_DNA"/>
</dbReference>
<dbReference type="CDD" id="cd00552">
    <property type="entry name" value="RaiA"/>
    <property type="match status" value="1"/>
</dbReference>
<protein>
    <recommendedName>
        <fullName evidence="2">Ribosome hibernation promoting factor</fullName>
        <shortName evidence="2">HPF</shortName>
    </recommendedName>
</protein>
<comment type="subunit">
    <text evidence="2">Interacts with 100S ribosomes.</text>
</comment>
<keyword evidence="2" id="KW-0963">Cytoplasm</keyword>
<dbReference type="InterPro" id="IPR034694">
    <property type="entry name" value="HPF_long/plastid"/>
</dbReference>
<evidence type="ECO:0000256" key="3">
    <source>
        <dbReference type="SAM" id="MobiDB-lite"/>
    </source>
</evidence>
<comment type="subcellular location">
    <subcellularLocation>
        <location evidence="2">Cytoplasm</location>
    </subcellularLocation>
</comment>
<sequence>MEINVVGRHMDVPDRFRRHLEDKLDKVTQLAPAALRVDVEISQEKNPRQAELSDRVELTVHDNGSIVRSEARADDLYGALDIAYGKLLERLRRARDRRKDRHRGRGRSHQASGDSVRTLPADQDLPATLPETLSEPDDAQTSQNSRAAETAEEPVVTEQDLAQAGSPVVIREKKHSAKPMSIDDALYQMELVGHDFFLFVDAESGHPKVVYRRKGWNYGVIELDAELPTS</sequence>
<evidence type="ECO:0000313" key="6">
    <source>
        <dbReference type="Proteomes" id="UP001595937"/>
    </source>
</evidence>
<feature type="region of interest" description="Disordered" evidence="3">
    <location>
        <begin position="95"/>
        <end position="164"/>
    </location>
</feature>
<comment type="similarity">
    <text evidence="2">Belongs to the HPF/YfiA ribosome-associated protein family. Long HPF subfamily.</text>
</comment>
<dbReference type="PANTHER" id="PTHR33231">
    <property type="entry name" value="30S RIBOSOMAL PROTEIN"/>
    <property type="match status" value="1"/>
</dbReference>
<organism evidence="5 6">
    <name type="scientific">Brachybacterium tyrofermentans</name>
    <dbReference type="NCBI Taxonomy" id="47848"/>
    <lineage>
        <taxon>Bacteria</taxon>
        <taxon>Bacillati</taxon>
        <taxon>Actinomycetota</taxon>
        <taxon>Actinomycetes</taxon>
        <taxon>Micrococcales</taxon>
        <taxon>Dermabacteraceae</taxon>
        <taxon>Brachybacterium</taxon>
    </lineage>
</organism>
<name>A0ABW0FDK2_9MICO</name>
<dbReference type="SUPFAM" id="SSF69754">
    <property type="entry name" value="Ribosome binding protein Y (YfiA homologue)"/>
    <property type="match status" value="1"/>
</dbReference>
<evidence type="ECO:0000256" key="2">
    <source>
        <dbReference type="HAMAP-Rule" id="MF_00839"/>
    </source>
</evidence>
<dbReference type="InterPro" id="IPR038416">
    <property type="entry name" value="Ribosom_S30AE_C_sf"/>
</dbReference>
<keyword evidence="1 2" id="KW-0810">Translation regulation</keyword>
<evidence type="ECO:0000313" key="5">
    <source>
        <dbReference type="EMBL" id="MFC5296129.1"/>
    </source>
</evidence>
<comment type="function">
    <text evidence="2">Required for dimerization of active 70S ribosomes into 100S ribosomes in stationary phase; 100S ribosomes are translationally inactive and sometimes present during exponential growth.</text>
</comment>